<reference evidence="1" key="1">
    <citation type="submission" date="2020-11" db="EMBL/GenBank/DDBJ databases">
        <authorList>
            <consortium name="DOE Joint Genome Institute"/>
            <person name="Ahrendt S."/>
            <person name="Riley R."/>
            <person name="Andreopoulos W."/>
            <person name="Labutti K."/>
            <person name="Pangilinan J."/>
            <person name="Ruiz-Duenas F.J."/>
            <person name="Barrasa J.M."/>
            <person name="Sanchez-Garcia M."/>
            <person name="Camarero S."/>
            <person name="Miyauchi S."/>
            <person name="Serrano A."/>
            <person name="Linde D."/>
            <person name="Babiker R."/>
            <person name="Drula E."/>
            <person name="Ayuso-Fernandez I."/>
            <person name="Pacheco R."/>
            <person name="Padilla G."/>
            <person name="Ferreira P."/>
            <person name="Barriuso J."/>
            <person name="Kellner H."/>
            <person name="Castanera R."/>
            <person name="Alfaro M."/>
            <person name="Ramirez L."/>
            <person name="Pisabarro A.G."/>
            <person name="Kuo A."/>
            <person name="Tritt A."/>
            <person name="Lipzen A."/>
            <person name="He G."/>
            <person name="Yan M."/>
            <person name="Ng V."/>
            <person name="Cullen D."/>
            <person name="Martin F."/>
            <person name="Rosso M.-N."/>
            <person name="Henrissat B."/>
            <person name="Hibbett D."/>
            <person name="Martinez A.T."/>
            <person name="Grigoriev I.V."/>
        </authorList>
    </citation>
    <scope>NUCLEOTIDE SEQUENCE</scope>
    <source>
        <strain evidence="1">ATCC 90797</strain>
    </source>
</reference>
<dbReference type="EMBL" id="MU154603">
    <property type="protein sequence ID" value="KAF9492352.1"/>
    <property type="molecule type" value="Genomic_DNA"/>
</dbReference>
<keyword evidence="2" id="KW-1185">Reference proteome</keyword>
<evidence type="ECO:0000313" key="2">
    <source>
        <dbReference type="Proteomes" id="UP000807025"/>
    </source>
</evidence>
<dbReference type="Proteomes" id="UP000807025">
    <property type="component" value="Unassembled WGS sequence"/>
</dbReference>
<sequence length="331" mass="37626">MPLTAAQVLANPALLTINRSKTSFNYLDGNTGAVLFEGRAFITTPNVYTVHQPVLGNVVPIRLKRDGRFGAEDPFQRPQPRALTQDVMFMNPSEQHFRTSLDSKLGYMDPGLVTRLWDPSIALVKRYRQFMAKCLDLTSTSTATRFNGHVTQLKVWIGRLEAIKAPWQDILFAFTQAQRHYLELEAFLEYMEVRQPLMNSEDYGKILLPAAQFIGAITNKVVVVEEFAKAGVPVWLIRPIEQFTEETRIDAVTTPYPPEALDIEMGPWHGHKSLVWNRAADDPQRHDNLMLFGREFLSYTDFGRTSSVRDTIERPLAVPSFGRVIDEKNSL</sequence>
<dbReference type="OrthoDB" id="3029222at2759"/>
<name>A0A9P6D5X1_PLEER</name>
<dbReference type="AlphaFoldDB" id="A0A9P6D5X1"/>
<accession>A0A9P6D5X1</accession>
<proteinExistence type="predicted"/>
<gene>
    <name evidence="1" type="ORF">BDN71DRAFT_1433339</name>
</gene>
<protein>
    <submittedName>
        <fullName evidence="1">Uncharacterized protein</fullName>
    </submittedName>
</protein>
<evidence type="ECO:0000313" key="1">
    <source>
        <dbReference type="EMBL" id="KAF9492352.1"/>
    </source>
</evidence>
<comment type="caution">
    <text evidence="1">The sequence shown here is derived from an EMBL/GenBank/DDBJ whole genome shotgun (WGS) entry which is preliminary data.</text>
</comment>
<organism evidence="1 2">
    <name type="scientific">Pleurotus eryngii</name>
    <name type="common">Boletus of the steppes</name>
    <dbReference type="NCBI Taxonomy" id="5323"/>
    <lineage>
        <taxon>Eukaryota</taxon>
        <taxon>Fungi</taxon>
        <taxon>Dikarya</taxon>
        <taxon>Basidiomycota</taxon>
        <taxon>Agaricomycotina</taxon>
        <taxon>Agaricomycetes</taxon>
        <taxon>Agaricomycetidae</taxon>
        <taxon>Agaricales</taxon>
        <taxon>Pleurotineae</taxon>
        <taxon>Pleurotaceae</taxon>
        <taxon>Pleurotus</taxon>
    </lineage>
</organism>